<protein>
    <recommendedName>
        <fullName evidence="3">WXG100 family type VII secretion target</fullName>
    </recommendedName>
</protein>
<dbReference type="SUPFAM" id="SSF140453">
    <property type="entry name" value="EsxAB dimer-like"/>
    <property type="match status" value="1"/>
</dbReference>
<proteinExistence type="predicted"/>
<accession>A0A846XCQ3</accession>
<reference evidence="1 2" key="1">
    <citation type="submission" date="2020-04" db="EMBL/GenBank/DDBJ databases">
        <title>MicrobeNet Type strains.</title>
        <authorList>
            <person name="Nicholson A.C."/>
        </authorList>
    </citation>
    <scope>NUCLEOTIDE SEQUENCE [LARGE SCALE GENOMIC DNA]</scope>
    <source>
        <strain evidence="1 2">DSM 45078</strain>
    </source>
</reference>
<dbReference type="Gene3D" id="1.10.287.1060">
    <property type="entry name" value="ESAT-6-like"/>
    <property type="match status" value="1"/>
</dbReference>
<keyword evidence="2" id="KW-1185">Reference proteome</keyword>
<comment type="caution">
    <text evidence="1">The sequence shown here is derived from an EMBL/GenBank/DDBJ whole genome shotgun (WGS) entry which is preliminary data.</text>
</comment>
<gene>
    <name evidence="1" type="ORF">HGA13_01560</name>
</gene>
<dbReference type="AlphaFoldDB" id="A0A846XCQ3"/>
<evidence type="ECO:0008006" key="3">
    <source>
        <dbReference type="Google" id="ProtNLM"/>
    </source>
</evidence>
<sequence length="100" mass="10881">MTADIIEYNKGQIEEMVHAINTHAGTMDDQIEELNNAAVAFGESLAGDQAQAGFISTHSVLKSELEDTTQILRDLNADADYAMQNMLAVDHKIGQGFDIV</sequence>
<evidence type="ECO:0000313" key="2">
    <source>
        <dbReference type="Proteomes" id="UP000565715"/>
    </source>
</evidence>
<dbReference type="Proteomes" id="UP000565715">
    <property type="component" value="Unassembled WGS sequence"/>
</dbReference>
<evidence type="ECO:0000313" key="1">
    <source>
        <dbReference type="EMBL" id="NKY31764.1"/>
    </source>
</evidence>
<organism evidence="1 2">
    <name type="scientific">Nocardia speluncae</name>
    <dbReference type="NCBI Taxonomy" id="419477"/>
    <lineage>
        <taxon>Bacteria</taxon>
        <taxon>Bacillati</taxon>
        <taxon>Actinomycetota</taxon>
        <taxon>Actinomycetes</taxon>
        <taxon>Mycobacteriales</taxon>
        <taxon>Nocardiaceae</taxon>
        <taxon>Nocardia</taxon>
    </lineage>
</organism>
<dbReference type="InterPro" id="IPR036689">
    <property type="entry name" value="ESAT-6-like_sf"/>
</dbReference>
<name>A0A846XCQ3_9NOCA</name>
<dbReference type="EMBL" id="JAAXOO010000001">
    <property type="protein sequence ID" value="NKY31764.1"/>
    <property type="molecule type" value="Genomic_DNA"/>
</dbReference>
<dbReference type="RefSeq" id="WP_068035316.1">
    <property type="nucleotide sequence ID" value="NZ_JAAXOO010000001.1"/>
</dbReference>